<name>A0ABM5K0C0_DIAVI</name>
<evidence type="ECO:0000256" key="5">
    <source>
        <dbReference type="ARBA" id="ARBA00022725"/>
    </source>
</evidence>
<keyword evidence="9" id="KW-0807">Transducer</keyword>
<organism evidence="11 12">
    <name type="scientific">Diabrotica virgifera virgifera</name>
    <name type="common">western corn rootworm</name>
    <dbReference type="NCBI Taxonomy" id="50390"/>
    <lineage>
        <taxon>Eukaryota</taxon>
        <taxon>Metazoa</taxon>
        <taxon>Ecdysozoa</taxon>
        <taxon>Arthropoda</taxon>
        <taxon>Hexapoda</taxon>
        <taxon>Insecta</taxon>
        <taxon>Pterygota</taxon>
        <taxon>Neoptera</taxon>
        <taxon>Endopterygota</taxon>
        <taxon>Coleoptera</taxon>
        <taxon>Polyphaga</taxon>
        <taxon>Cucujiformia</taxon>
        <taxon>Chrysomeloidea</taxon>
        <taxon>Chrysomelidae</taxon>
        <taxon>Galerucinae</taxon>
        <taxon>Diabroticina</taxon>
        <taxon>Diabroticites</taxon>
        <taxon>Diabrotica</taxon>
    </lineage>
</organism>
<evidence type="ECO:0000256" key="6">
    <source>
        <dbReference type="ARBA" id="ARBA00022989"/>
    </source>
</evidence>
<dbReference type="InterPro" id="IPR004117">
    <property type="entry name" value="7tm6_olfct_rcpt"/>
</dbReference>
<keyword evidence="3" id="KW-0716">Sensory transduction</keyword>
<keyword evidence="4 10" id="KW-0812">Transmembrane</keyword>
<dbReference type="Pfam" id="PF02949">
    <property type="entry name" value="7tm_6"/>
    <property type="match status" value="1"/>
</dbReference>
<dbReference type="PANTHER" id="PTHR21137:SF35">
    <property type="entry name" value="ODORANT RECEPTOR 19A-RELATED"/>
    <property type="match status" value="1"/>
</dbReference>
<keyword evidence="2" id="KW-1003">Cell membrane</keyword>
<evidence type="ECO:0000256" key="10">
    <source>
        <dbReference type="SAM" id="Phobius"/>
    </source>
</evidence>
<evidence type="ECO:0000256" key="7">
    <source>
        <dbReference type="ARBA" id="ARBA00023136"/>
    </source>
</evidence>
<evidence type="ECO:0000256" key="3">
    <source>
        <dbReference type="ARBA" id="ARBA00022606"/>
    </source>
</evidence>
<proteinExistence type="predicted"/>
<sequence length="169" mass="20044">MGSTAEKEDERNLLKNEVEKCVNYHNFLINYIKRLNETVWYPNMLLMFWSITAYCVEIFVIAKSPIDGDFFTRVTYLIEDIYDFFLFYVIPGQLLTNEAEKVEKFAYLSNWYEHSVDIKQPFLNMVSCISRRPVTLNAGKLLHFNFKSAQEICKMVFSYYMFLNAVNDI</sequence>
<dbReference type="GeneID" id="126882700"/>
<dbReference type="RefSeq" id="XP_050503635.1">
    <property type="nucleotide sequence ID" value="XM_050647678.1"/>
</dbReference>
<evidence type="ECO:0000313" key="11">
    <source>
        <dbReference type="EnsemblMetazoa" id="XP_050503635.1"/>
    </source>
</evidence>
<dbReference type="EnsemblMetazoa" id="XM_050647678.1">
    <property type="protein sequence ID" value="XP_050503635.1"/>
    <property type="gene ID" value="LOC126882700"/>
</dbReference>
<evidence type="ECO:0000256" key="9">
    <source>
        <dbReference type="ARBA" id="ARBA00023224"/>
    </source>
</evidence>
<accession>A0ABM5K0C0</accession>
<feature type="transmembrane region" description="Helical" evidence="10">
    <location>
        <begin position="40"/>
        <end position="62"/>
    </location>
</feature>
<evidence type="ECO:0000313" key="12">
    <source>
        <dbReference type="Proteomes" id="UP001652700"/>
    </source>
</evidence>
<reference evidence="11" key="1">
    <citation type="submission" date="2025-05" db="UniProtKB">
        <authorList>
            <consortium name="EnsemblMetazoa"/>
        </authorList>
    </citation>
    <scope>IDENTIFICATION</scope>
</reference>
<comment type="subcellular location">
    <subcellularLocation>
        <location evidence="1">Cell membrane</location>
        <topology evidence="1">Multi-pass membrane protein</topology>
    </subcellularLocation>
</comment>
<keyword evidence="7 10" id="KW-0472">Membrane</keyword>
<evidence type="ECO:0000256" key="4">
    <source>
        <dbReference type="ARBA" id="ARBA00022692"/>
    </source>
</evidence>
<evidence type="ECO:0000256" key="1">
    <source>
        <dbReference type="ARBA" id="ARBA00004651"/>
    </source>
</evidence>
<dbReference type="PANTHER" id="PTHR21137">
    <property type="entry name" value="ODORANT RECEPTOR"/>
    <property type="match status" value="1"/>
</dbReference>
<dbReference type="Proteomes" id="UP001652700">
    <property type="component" value="Unplaced"/>
</dbReference>
<evidence type="ECO:0000256" key="2">
    <source>
        <dbReference type="ARBA" id="ARBA00022475"/>
    </source>
</evidence>
<keyword evidence="5" id="KW-0552">Olfaction</keyword>
<protein>
    <submittedName>
        <fullName evidence="11">Uncharacterized protein</fullName>
    </submittedName>
</protein>
<evidence type="ECO:0000256" key="8">
    <source>
        <dbReference type="ARBA" id="ARBA00023170"/>
    </source>
</evidence>
<keyword evidence="6 10" id="KW-1133">Transmembrane helix</keyword>
<keyword evidence="8" id="KW-0675">Receptor</keyword>
<keyword evidence="12" id="KW-1185">Reference proteome</keyword>